<dbReference type="Proteomes" id="UP000515162">
    <property type="component" value="Chromosome 3R"/>
</dbReference>
<keyword evidence="1" id="KW-1185">Reference proteome</keyword>
<protein>
    <submittedName>
        <fullName evidence="2">Uncharacterized protein LOC117143035</fullName>
    </submittedName>
</protein>
<dbReference type="AlphaFoldDB" id="A0A6P8KGN5"/>
<evidence type="ECO:0000313" key="1">
    <source>
        <dbReference type="Proteomes" id="UP000515162"/>
    </source>
</evidence>
<proteinExistence type="predicted"/>
<evidence type="ECO:0000313" key="2">
    <source>
        <dbReference type="RefSeq" id="XP_033163319.1"/>
    </source>
</evidence>
<dbReference type="GeneID" id="117143035"/>
<organism evidence="1 2">
    <name type="scientific">Drosophila mauritiana</name>
    <name type="common">Fruit fly</name>
    <dbReference type="NCBI Taxonomy" id="7226"/>
    <lineage>
        <taxon>Eukaryota</taxon>
        <taxon>Metazoa</taxon>
        <taxon>Ecdysozoa</taxon>
        <taxon>Arthropoda</taxon>
        <taxon>Hexapoda</taxon>
        <taxon>Insecta</taxon>
        <taxon>Pterygota</taxon>
        <taxon>Neoptera</taxon>
        <taxon>Endopterygota</taxon>
        <taxon>Diptera</taxon>
        <taxon>Brachycera</taxon>
        <taxon>Muscomorpha</taxon>
        <taxon>Ephydroidea</taxon>
        <taxon>Drosophilidae</taxon>
        <taxon>Drosophila</taxon>
        <taxon>Sophophora</taxon>
    </lineage>
</organism>
<reference evidence="2" key="1">
    <citation type="submission" date="2025-08" db="UniProtKB">
        <authorList>
            <consortium name="RefSeq"/>
        </authorList>
    </citation>
    <scope>IDENTIFICATION</scope>
    <source>
        <strain evidence="2">Mau12</strain>
        <tissue evidence="2">Whole Body</tissue>
    </source>
</reference>
<dbReference type="RefSeq" id="XP_033163319.1">
    <property type="nucleotide sequence ID" value="XM_033307428.1"/>
</dbReference>
<name>A0A6P8KGN5_DROMA</name>
<gene>
    <name evidence="2" type="primary">LOC117143035</name>
</gene>
<accession>A0A6P8KGN5</accession>
<sequence>MAGQEQHGVSGAASVPWRCQTVAGAVRWGFEQRQKGATKQAHFIAHHHHHHLTPTPFNKSLFLEHNAHIHWHSHTDTYVPVIIIIIRLCDGATTTTATTKANVISGLNNKK</sequence>